<evidence type="ECO:0000256" key="4">
    <source>
        <dbReference type="ARBA" id="ARBA00022737"/>
    </source>
</evidence>
<evidence type="ECO:0000259" key="10">
    <source>
        <dbReference type="Pfam" id="PF24762"/>
    </source>
</evidence>
<dbReference type="SUPFAM" id="SSF50978">
    <property type="entry name" value="WD40 repeat-like"/>
    <property type="match status" value="1"/>
</dbReference>
<evidence type="ECO:0000256" key="8">
    <source>
        <dbReference type="ARBA" id="ARBA00038130"/>
    </source>
</evidence>
<dbReference type="SUPFAM" id="SSF48452">
    <property type="entry name" value="TPR-like"/>
    <property type="match status" value="1"/>
</dbReference>
<evidence type="ECO:0000256" key="7">
    <source>
        <dbReference type="ARBA" id="ARBA00023273"/>
    </source>
</evidence>
<keyword evidence="2" id="KW-0217">Developmental protein</keyword>
<dbReference type="Proteomes" id="UP000038045">
    <property type="component" value="Unplaced"/>
</dbReference>
<protein>
    <submittedName>
        <fullName evidence="12">WD_REPEATS_REGION domain-containing protein</fullName>
    </submittedName>
</protein>
<keyword evidence="5" id="KW-0802">TPR repeat</keyword>
<dbReference type="Pfam" id="PF24762">
    <property type="entry name" value="TPR_IF140-IFT172"/>
    <property type="match status" value="1"/>
</dbReference>
<evidence type="ECO:0000256" key="5">
    <source>
        <dbReference type="ARBA" id="ARBA00022803"/>
    </source>
</evidence>
<organism evidence="11 12">
    <name type="scientific">Parastrongyloides trichosuri</name>
    <name type="common">Possum-specific nematode worm</name>
    <dbReference type="NCBI Taxonomy" id="131310"/>
    <lineage>
        <taxon>Eukaryota</taxon>
        <taxon>Metazoa</taxon>
        <taxon>Ecdysozoa</taxon>
        <taxon>Nematoda</taxon>
        <taxon>Chromadorea</taxon>
        <taxon>Rhabditida</taxon>
        <taxon>Tylenchina</taxon>
        <taxon>Panagrolaimomorpha</taxon>
        <taxon>Strongyloidoidea</taxon>
        <taxon>Strongyloididae</taxon>
        <taxon>Parastrongyloides</taxon>
    </lineage>
</organism>
<dbReference type="InterPro" id="IPR056157">
    <property type="entry name" value="TPR_IFT80_172_dom"/>
</dbReference>
<keyword evidence="6" id="KW-0969">Cilium</keyword>
<dbReference type="SMART" id="SM00320">
    <property type="entry name" value="WD40"/>
    <property type="match status" value="6"/>
</dbReference>
<dbReference type="Pfam" id="PF00400">
    <property type="entry name" value="WD40"/>
    <property type="match status" value="1"/>
</dbReference>
<dbReference type="SUPFAM" id="SSF101898">
    <property type="entry name" value="NHL repeat"/>
    <property type="match status" value="1"/>
</dbReference>
<keyword evidence="4" id="KW-0677">Repeat</keyword>
<evidence type="ECO:0000256" key="3">
    <source>
        <dbReference type="ARBA" id="ARBA00022574"/>
    </source>
</evidence>
<evidence type="ECO:0000313" key="11">
    <source>
        <dbReference type="Proteomes" id="UP000038045"/>
    </source>
</evidence>
<keyword evidence="3" id="KW-0853">WD repeat</keyword>
<dbReference type="InterPro" id="IPR056168">
    <property type="entry name" value="TPR_IF140/IFT172/WDR19"/>
</dbReference>
<accession>A0A0N4ZD27</accession>
<evidence type="ECO:0000256" key="6">
    <source>
        <dbReference type="ARBA" id="ARBA00023069"/>
    </source>
</evidence>
<evidence type="ECO:0000256" key="2">
    <source>
        <dbReference type="ARBA" id="ARBA00022473"/>
    </source>
</evidence>
<dbReference type="InterPro" id="IPR036322">
    <property type="entry name" value="WD40_repeat_dom_sf"/>
</dbReference>
<dbReference type="Gene3D" id="1.25.40.10">
    <property type="entry name" value="Tetratricopeptide repeat domain"/>
    <property type="match status" value="1"/>
</dbReference>
<dbReference type="STRING" id="131310.A0A0N4ZD27"/>
<dbReference type="InterPro" id="IPR011990">
    <property type="entry name" value="TPR-like_helical_dom_sf"/>
</dbReference>
<sequence length="1742" mass="199469">MKLRYLDTIIDSQLTSSKIPSIAWSPNNKKLAISTKDRNIYLFDATREQKDRFHAKPIDSKYGKNSFVITSIIFSPDSLKLAVGQSDNIVFIYKLGKNWDEKKVISNKFQQSSPVSCMIWPEDNRLVVGLLDGKVRFASCHSNKISTIYKTDQAVISLAKHPTKRSFCSGHIDGSIIIYHFDSKTQQKVCTHSTGPFALIFTNFGIIASGCDQRIISYTEGGRLLQTFDYTKDPTEKEYIVAAVDPTGTNAVFGSFNRLRLMIWNQRRGAWDEGNVLDIKNLYTITSLSWKQDGSTIVVGSLCGAVIAIDCSLKKILLKNQFEVTYVSPSQIVVKDTVTNDGFTSSIKSNKGYNIRDIRIMGRTNKFLVAYTTNSLILSNMEKEATSEIVWNSAGNEKFIMESDNCCMIVNAGEISIVEYGIDEVIGWIRTEIINPHLISIRLNERISKAYGETKRIAYLVDYNNIYVMDLLSNTQIAHINHPTHIDWLELNETGNKLLFRDTRSRVTLYEINERRSNSLINYCSYIQWVPNSDVVVAQSDENLCVWYSTDQPDQVTLIPIKGDVEDVIRDDKKTEVIVVEGNGKVSYELDNTLIEFGTTMDDLNLSRAVNFLENNDYTDSIEMLPMWRQLGGIAIDEERLYIAQRSYAALKNYCKVAYLHEIIIEGEEYPDKYEDYRIKAKISLLKGNYKEAEKYYLGNNNLEEAIKMYRSLHKWDEAILLAKGMNYTKLSNLQQDYYKYLFETGQDQKAGEHKEKEGDLLGAIDLYIKGGASSKAARVLLNNKKLMKDEMLIDRIINSLEKSQNYEKIGEIYEGIEMYDKSMEAYKNGNAFNKAILLAKAYYPEEVIELEEKWGDYLVRNGLYDESVSHYLEAGEMNKAVDSSLKAKEYDKAIQILNVMEPNENNYDYYFQIGEYYEEKGNFDEAEKYYIDAKKPEEALNMYNRKAQWSEAHRLASEFMDDSETEKLYMEKAENLERMGKFKEAEGLYISIGAPKKAIAMYRNANKISEMMILVEKYHPEFVNETRKRLAEELEASGDLKSAEEQYLISGDWKSCVDMYMEAGEWTDAYRIGKQEGGENAARNVAYLWAKALGGDSAVRLLQKYNVLNEVIAMACDNNDFEFAFEVCRTGAKHKLPMVYKSLAEHQEEESELTDAARNYILAGVPKEAVSMFINNQMWDEAEVIAREHAKDTLNEIYIGQATLAVRNKDYPKAETYLLRADKPEIILNYYKENNMWEDALRIANDYLPLQLNEIQKEYDTIQLKSGNKGIASYIVQAKDYEASGDYLNAVGTLLKIKPPITENEDTIATALKKAADITLKFITSSNRNAILTEICKQLDLYGLYMDEGEILLLWDKPKEAILAVVKAHEYSKAKRIATEMAPEMEEYIDEEYKKYLANAGNINELISIDVISAINLLIEKGQWVKALDTAVKQNHQPLVDKYVAMYVAELLKEKLYHKAIKIFETYGASSNRENLNIYKMLIDITITETPEYDILSSLRNVILSLVLQMNEKKDTFNEQINIVFKRYLEAIHFICLYEALSDFDSEEVEEIKLKLKISLVRYIDLIPADKVFYEAGIACRKHGEKYENMAFTFLSMYLDITDAIEDNDPSVVDNTIFLSCDVPTQYPLPEKPFLVGEEQEEIKEWVLSVSVDTKVDKVLLLDSRGLFEACIVSPAQMKYDMCIITGYPILNTPRILAPNMKAIQRYWDTFCTVSKTNNSDELHDIQIFLSRWSGLSISIV</sequence>
<proteinExistence type="inferred from homology"/>
<keyword evidence="11" id="KW-1185">Reference proteome</keyword>
<dbReference type="Gene3D" id="2.130.10.10">
    <property type="entry name" value="YVTN repeat-like/Quinoprotein amine dehydrogenase"/>
    <property type="match status" value="2"/>
</dbReference>
<feature type="domain" description="IF140/IFT172/WDR19 TPR" evidence="10">
    <location>
        <begin position="925"/>
        <end position="1297"/>
    </location>
</feature>
<dbReference type="PANTHER" id="PTHR15722">
    <property type="entry name" value="IFT140/172-RELATED"/>
    <property type="match status" value="1"/>
</dbReference>
<name>A0A0N4ZD27_PARTI</name>
<evidence type="ECO:0000313" key="12">
    <source>
        <dbReference type="WBParaSite" id="PTRK_0000545200.1"/>
    </source>
</evidence>
<dbReference type="InterPro" id="IPR015943">
    <property type="entry name" value="WD40/YVTN_repeat-like_dom_sf"/>
</dbReference>
<comment type="similarity">
    <text evidence="8">Belongs to the IFT172 family.</text>
</comment>
<comment type="subcellular location">
    <subcellularLocation>
        <location evidence="1">Cell projection</location>
        <location evidence="1">Cilium</location>
    </subcellularLocation>
</comment>
<dbReference type="InterPro" id="IPR001680">
    <property type="entry name" value="WD40_rpt"/>
</dbReference>
<dbReference type="GO" id="GO:0030992">
    <property type="term" value="C:intraciliary transport particle B"/>
    <property type="evidence" value="ECO:0007669"/>
    <property type="project" value="TreeGrafter"/>
</dbReference>
<dbReference type="WBParaSite" id="PTRK_0000545200.1">
    <property type="protein sequence ID" value="PTRK_0000545200.1"/>
    <property type="gene ID" value="PTRK_0000545200"/>
</dbReference>
<keyword evidence="7" id="KW-0966">Cell projection</keyword>
<dbReference type="PANTHER" id="PTHR15722:SF2">
    <property type="entry name" value="INTRAFLAGELLAR TRANSPORT PROTEIN 172 HOMOLOG"/>
    <property type="match status" value="1"/>
</dbReference>
<dbReference type="Gene3D" id="1.25.40.470">
    <property type="match status" value="2"/>
</dbReference>
<evidence type="ECO:0000256" key="1">
    <source>
        <dbReference type="ARBA" id="ARBA00004138"/>
    </source>
</evidence>
<dbReference type="Pfam" id="PF23387">
    <property type="entry name" value="TPR_IFT80_172"/>
    <property type="match status" value="1"/>
</dbReference>
<reference evidence="12" key="1">
    <citation type="submission" date="2017-02" db="UniProtKB">
        <authorList>
            <consortium name="WormBaseParasite"/>
        </authorList>
    </citation>
    <scope>IDENTIFICATION</scope>
</reference>
<evidence type="ECO:0000259" key="9">
    <source>
        <dbReference type="Pfam" id="PF23387"/>
    </source>
</evidence>
<feature type="domain" description="IFT80/172/WDR35 TPR" evidence="9">
    <location>
        <begin position="627"/>
        <end position="748"/>
    </location>
</feature>
<dbReference type="GO" id="GO:0042073">
    <property type="term" value="P:intraciliary transport"/>
    <property type="evidence" value="ECO:0007669"/>
    <property type="project" value="TreeGrafter"/>
</dbReference>
<dbReference type="GO" id="GO:0005930">
    <property type="term" value="C:axoneme"/>
    <property type="evidence" value="ECO:0007669"/>
    <property type="project" value="TreeGrafter"/>
</dbReference>
<dbReference type="GO" id="GO:0036064">
    <property type="term" value="C:ciliary basal body"/>
    <property type="evidence" value="ECO:0007669"/>
    <property type="project" value="TreeGrafter"/>
</dbReference>